<dbReference type="InterPro" id="IPR035903">
    <property type="entry name" value="HesB-like_dom_sf"/>
</dbReference>
<sequence>MKIVISDPAAKWFKEDFSMGKNDKIKFFSKVYGSSPVQENFALGFTAEDAPNKMAVRTERNGVEFFVEEEDVWFFDGHDLYVDYDEKEDELRFDYKK</sequence>
<evidence type="ECO:0000313" key="3">
    <source>
        <dbReference type="Proteomes" id="UP000027142"/>
    </source>
</evidence>
<accession>A0A060LWY7</accession>
<dbReference type="RefSeq" id="WP_038476091.1">
    <property type="nucleotide sequence ID" value="NZ_CP003923.1"/>
</dbReference>
<dbReference type="InterPro" id="IPR008326">
    <property type="entry name" value="PdhI-like"/>
</dbReference>
<dbReference type="KEGG" id="ble:BleG1_0195"/>
<dbReference type="STRING" id="1246626.BleG1_0195"/>
<dbReference type="HOGENOM" id="CLU_163967_2_1_9"/>
<reference evidence="2 3" key="1">
    <citation type="journal article" date="2014" name="Gene">
        <title>A comparative genomic analysis of the alkalitolerant soil bacterium Bacillus lehensis G1.</title>
        <authorList>
            <person name="Noor Y.M."/>
            <person name="Samsulrizal N.H."/>
            <person name="Jema'on N.A."/>
            <person name="Low K.O."/>
            <person name="Ramli A.N."/>
            <person name="Alias N.I."/>
            <person name="Damis S.I."/>
            <person name="Fuzi S.F."/>
            <person name="Isa M.N."/>
            <person name="Murad A.M."/>
            <person name="Raih M.F."/>
            <person name="Bakar F.D."/>
            <person name="Najimudin N."/>
            <person name="Mahadi N.M."/>
            <person name="Illias R.M."/>
        </authorList>
    </citation>
    <scope>NUCLEOTIDE SEQUENCE [LARGE SCALE GENOMIC DNA]</scope>
    <source>
        <strain evidence="2 3">G1</strain>
    </source>
</reference>
<evidence type="ECO:0000256" key="1">
    <source>
        <dbReference type="ARBA" id="ARBA00006718"/>
    </source>
</evidence>
<evidence type="ECO:0000313" key="2">
    <source>
        <dbReference type="EMBL" id="AIC92803.1"/>
    </source>
</evidence>
<keyword evidence="3" id="KW-1185">Reference proteome</keyword>
<dbReference type="SUPFAM" id="SSF89360">
    <property type="entry name" value="HesB-like domain"/>
    <property type="match status" value="1"/>
</dbReference>
<dbReference type="AlphaFoldDB" id="A0A060LWY7"/>
<proteinExistence type="inferred from homology"/>
<organism evidence="2 3">
    <name type="scientific">Shouchella lehensis G1</name>
    <dbReference type="NCBI Taxonomy" id="1246626"/>
    <lineage>
        <taxon>Bacteria</taxon>
        <taxon>Bacillati</taxon>
        <taxon>Bacillota</taxon>
        <taxon>Bacilli</taxon>
        <taxon>Bacillales</taxon>
        <taxon>Bacillaceae</taxon>
        <taxon>Shouchella</taxon>
    </lineage>
</organism>
<dbReference type="PIRSF" id="PIRSF034852">
    <property type="entry name" value="UCP034852"/>
    <property type="match status" value="1"/>
</dbReference>
<name>A0A060LWY7_9BACI</name>
<dbReference type="EMBL" id="CP003923">
    <property type="protein sequence ID" value="AIC92803.1"/>
    <property type="molecule type" value="Genomic_DNA"/>
</dbReference>
<dbReference type="OrthoDB" id="1645729at2"/>
<dbReference type="Proteomes" id="UP000027142">
    <property type="component" value="Chromosome"/>
</dbReference>
<dbReference type="eggNOG" id="COG4841">
    <property type="taxonomic scope" value="Bacteria"/>
</dbReference>
<dbReference type="PATRIC" id="fig|1246626.3.peg.177"/>
<evidence type="ECO:0008006" key="4">
    <source>
        <dbReference type="Google" id="ProtNLM"/>
    </source>
</evidence>
<protein>
    <recommendedName>
        <fullName evidence="4">HesB/YadR/YfhF family protein</fullName>
    </recommendedName>
</protein>
<gene>
    <name evidence="2" type="ORF">BleG1_0195</name>
</gene>
<comment type="similarity">
    <text evidence="1">Belongs to the HesB/IscA family.</text>
</comment>